<evidence type="ECO:0000313" key="2">
    <source>
        <dbReference type="EMBL" id="KAF3581461.1"/>
    </source>
</evidence>
<evidence type="ECO:0000313" key="3">
    <source>
        <dbReference type="Proteomes" id="UP000266723"/>
    </source>
</evidence>
<name>A0ABQ7DVY4_BRACR</name>
<gene>
    <name evidence="2" type="ORF">DY000_02030412</name>
</gene>
<accession>A0ABQ7DVY4</accession>
<evidence type="ECO:0008006" key="4">
    <source>
        <dbReference type="Google" id="ProtNLM"/>
    </source>
</evidence>
<organism evidence="2 3">
    <name type="scientific">Brassica cretica</name>
    <name type="common">Mustard</name>
    <dbReference type="NCBI Taxonomy" id="69181"/>
    <lineage>
        <taxon>Eukaryota</taxon>
        <taxon>Viridiplantae</taxon>
        <taxon>Streptophyta</taxon>
        <taxon>Embryophyta</taxon>
        <taxon>Tracheophyta</taxon>
        <taxon>Spermatophyta</taxon>
        <taxon>Magnoliopsida</taxon>
        <taxon>eudicotyledons</taxon>
        <taxon>Gunneridae</taxon>
        <taxon>Pentapetalae</taxon>
        <taxon>rosids</taxon>
        <taxon>malvids</taxon>
        <taxon>Brassicales</taxon>
        <taxon>Brassicaceae</taxon>
        <taxon>Brassiceae</taxon>
        <taxon>Brassica</taxon>
    </lineage>
</organism>
<proteinExistence type="predicted"/>
<reference evidence="2 3" key="1">
    <citation type="journal article" date="2020" name="BMC Genomics">
        <title>Intraspecific diversification of the crop wild relative Brassica cretica Lam. using demographic model selection.</title>
        <authorList>
            <person name="Kioukis A."/>
            <person name="Michalopoulou V.A."/>
            <person name="Briers L."/>
            <person name="Pirintsos S."/>
            <person name="Studholme D.J."/>
            <person name="Pavlidis P."/>
            <person name="Sarris P.F."/>
        </authorList>
    </citation>
    <scope>NUCLEOTIDE SEQUENCE [LARGE SCALE GENOMIC DNA]</scope>
    <source>
        <strain evidence="3">cv. PFS-1207/04</strain>
    </source>
</reference>
<dbReference type="PANTHER" id="PTHR37212">
    <property type="entry name" value="ACTIN PROTEIN 2/3 COMPLEX SUBUNIT-LIKE PROTEIN"/>
    <property type="match status" value="1"/>
</dbReference>
<feature type="region of interest" description="Disordered" evidence="1">
    <location>
        <begin position="1"/>
        <end position="24"/>
    </location>
</feature>
<protein>
    <recommendedName>
        <fullName evidence="4">Coiled-coil SMC6 And NSE5 INteracting (CANIN) domain-containing protein</fullName>
    </recommendedName>
</protein>
<evidence type="ECO:0000256" key="1">
    <source>
        <dbReference type="SAM" id="MobiDB-lite"/>
    </source>
</evidence>
<dbReference type="EMBL" id="QGKV02000649">
    <property type="protein sequence ID" value="KAF3581461.1"/>
    <property type="molecule type" value="Genomic_DNA"/>
</dbReference>
<keyword evidence="3" id="KW-1185">Reference proteome</keyword>
<comment type="caution">
    <text evidence="2">The sequence shown here is derived from an EMBL/GenBank/DDBJ whole genome shotgun (WGS) entry which is preliminary data.</text>
</comment>
<dbReference type="Proteomes" id="UP000266723">
    <property type="component" value="Unassembled WGS sequence"/>
</dbReference>
<dbReference type="PANTHER" id="PTHR37212:SF2">
    <property type="entry name" value="ACTIN PROTEIN 2_3 COMPLEX SUBUNIT-LIKE PROTEIN"/>
    <property type="match status" value="1"/>
</dbReference>
<sequence>MNMDGPLDFENEDPLVNPPPSAEKRKKVIGLDDLLSDFYKEKSKLIDRGNRKRKASSKLYDSDDDERGQEALLSIMNEICSEEDTQEWGLCLFGDQKAPTRSLLADLDNCYLLKEFLSSQLNSVVDLSPDNGTAFLEGLLANGWLTKLILTCARVETIICKWTLDICTSSTSFFKFLFITEVLANPMLWDLSVLYSPKEDLRSSACDFWCSILLSQNEVNGAPVEFQWLPNYQILKEALESYGFRINSSQNVELPEADSKSQGPPQNIRAWLKFVAACCQIRCKKPIFNASQLEQIAEVLVWLLLDRGLQGLSLLLQECLISVTESFKEEEWVSSCKNLANSLASRVPQDMNCLRIVESVAGVDARSKHLRSTIANQMLVVLLEHKESDENLMSSLMSINLKEKSCNLFRTYMMLVLAENWLLSSKLVEEKPVLRDMWAVFLRNCFCQINSTDLRPFASKVRTKASYLLQGCRSD</sequence>